<dbReference type="SMART" id="SM00176">
    <property type="entry name" value="RAN"/>
    <property type="match status" value="1"/>
</dbReference>
<dbReference type="PANTHER" id="PTHR47981">
    <property type="entry name" value="RAB FAMILY"/>
    <property type="match status" value="1"/>
</dbReference>
<dbReference type="PROSITE" id="PS51419">
    <property type="entry name" value="RAB"/>
    <property type="match status" value="1"/>
</dbReference>
<dbReference type="SMART" id="SM00174">
    <property type="entry name" value="RHO"/>
    <property type="match status" value="1"/>
</dbReference>
<evidence type="ECO:0000256" key="3">
    <source>
        <dbReference type="ARBA" id="ARBA00023134"/>
    </source>
</evidence>
<keyword evidence="2" id="KW-0547">Nucleotide-binding</keyword>
<comment type="caution">
    <text evidence="4">The sequence shown here is derived from an EMBL/GenBank/DDBJ whole genome shotgun (WGS) entry which is preliminary data.</text>
</comment>
<dbReference type="InterPro" id="IPR027417">
    <property type="entry name" value="P-loop_NTPase"/>
</dbReference>
<evidence type="ECO:0000313" key="5">
    <source>
        <dbReference type="Proteomes" id="UP001281761"/>
    </source>
</evidence>
<keyword evidence="3" id="KW-0342">GTP-binding</keyword>
<dbReference type="Gene3D" id="3.40.50.300">
    <property type="entry name" value="P-loop containing nucleotide triphosphate hydrolases"/>
    <property type="match status" value="1"/>
</dbReference>
<sequence>MNAQEEPNIRLHSITLKVVFIGDMGVGKTSLLNQFVSHEFSEQYRATIGADFFSQELILDGVQVILQIWDTAGQERFKSLSTSYFHGADACGIVYDISNEDSINNISTWHSFFLSHFGTEQQLSLPFVYAGNKIDLPSSFHKPSSKRVHLIAQSLGSQYKCVETSAKTAAGVEELFVALAELALKKKLAETHVIQTPNLEIKISDDKTRQCSC</sequence>
<name>A0ABQ9XUC7_9EUKA</name>
<evidence type="ECO:0000256" key="1">
    <source>
        <dbReference type="ARBA" id="ARBA00006270"/>
    </source>
</evidence>
<proteinExistence type="inferred from homology"/>
<comment type="similarity">
    <text evidence="1">Belongs to the small GTPase superfamily. Rab family.</text>
</comment>
<evidence type="ECO:0000313" key="4">
    <source>
        <dbReference type="EMBL" id="KAK2955087.1"/>
    </source>
</evidence>
<dbReference type="InterPro" id="IPR005225">
    <property type="entry name" value="Small_GTP-bd"/>
</dbReference>
<gene>
    <name evidence="4" type="ORF">BLNAU_10018</name>
</gene>
<dbReference type="Pfam" id="PF00071">
    <property type="entry name" value="Ras"/>
    <property type="match status" value="1"/>
</dbReference>
<dbReference type="PRINTS" id="PR00449">
    <property type="entry name" value="RASTRNSFRMNG"/>
</dbReference>
<dbReference type="Proteomes" id="UP001281761">
    <property type="component" value="Unassembled WGS sequence"/>
</dbReference>
<reference evidence="4 5" key="1">
    <citation type="journal article" date="2022" name="bioRxiv">
        <title>Genomics of Preaxostyla Flagellates Illuminates Evolutionary Transitions and the Path Towards Mitochondrial Loss.</title>
        <authorList>
            <person name="Novak L.V.F."/>
            <person name="Treitli S.C."/>
            <person name="Pyrih J."/>
            <person name="Halakuc P."/>
            <person name="Pipaliya S.V."/>
            <person name="Vacek V."/>
            <person name="Brzon O."/>
            <person name="Soukal P."/>
            <person name="Eme L."/>
            <person name="Dacks J.B."/>
            <person name="Karnkowska A."/>
            <person name="Elias M."/>
            <person name="Hampl V."/>
        </authorList>
    </citation>
    <scope>NUCLEOTIDE SEQUENCE [LARGE SCALE GENOMIC DNA]</scope>
    <source>
        <strain evidence="4">NAU3</strain>
        <tissue evidence="4">Gut</tissue>
    </source>
</reference>
<dbReference type="PROSITE" id="PS51421">
    <property type="entry name" value="RAS"/>
    <property type="match status" value="1"/>
</dbReference>
<dbReference type="NCBIfam" id="TIGR00231">
    <property type="entry name" value="small_GTP"/>
    <property type="match status" value="1"/>
</dbReference>
<protein>
    <submittedName>
        <fullName evidence="4">Ypt/Rab-type GTPase YPT7</fullName>
    </submittedName>
</protein>
<evidence type="ECO:0000256" key="2">
    <source>
        <dbReference type="ARBA" id="ARBA00022741"/>
    </source>
</evidence>
<dbReference type="SMART" id="SM00175">
    <property type="entry name" value="RAB"/>
    <property type="match status" value="1"/>
</dbReference>
<dbReference type="SUPFAM" id="SSF52540">
    <property type="entry name" value="P-loop containing nucleoside triphosphate hydrolases"/>
    <property type="match status" value="1"/>
</dbReference>
<organism evidence="4 5">
    <name type="scientific">Blattamonas nauphoetae</name>
    <dbReference type="NCBI Taxonomy" id="2049346"/>
    <lineage>
        <taxon>Eukaryota</taxon>
        <taxon>Metamonada</taxon>
        <taxon>Preaxostyla</taxon>
        <taxon>Oxymonadida</taxon>
        <taxon>Blattamonas</taxon>
    </lineage>
</organism>
<accession>A0ABQ9XUC7</accession>
<keyword evidence="5" id="KW-1185">Reference proteome</keyword>
<dbReference type="PROSITE" id="PS51420">
    <property type="entry name" value="RHO"/>
    <property type="match status" value="1"/>
</dbReference>
<dbReference type="EMBL" id="JARBJD010000071">
    <property type="protein sequence ID" value="KAK2955087.1"/>
    <property type="molecule type" value="Genomic_DNA"/>
</dbReference>
<dbReference type="SMART" id="SM00173">
    <property type="entry name" value="RAS"/>
    <property type="match status" value="1"/>
</dbReference>
<dbReference type="PANTHER" id="PTHR47981:SF20">
    <property type="entry name" value="RAS-RELATED PROTEIN RAB-7A"/>
    <property type="match status" value="1"/>
</dbReference>
<dbReference type="InterPro" id="IPR001806">
    <property type="entry name" value="Small_GTPase"/>
</dbReference>